<organism evidence="3 4">
    <name type="scientific">Fuerstiella marisgermanici</name>
    <dbReference type="NCBI Taxonomy" id="1891926"/>
    <lineage>
        <taxon>Bacteria</taxon>
        <taxon>Pseudomonadati</taxon>
        <taxon>Planctomycetota</taxon>
        <taxon>Planctomycetia</taxon>
        <taxon>Planctomycetales</taxon>
        <taxon>Planctomycetaceae</taxon>
        <taxon>Fuerstiella</taxon>
    </lineage>
</organism>
<keyword evidence="1" id="KW-1133">Transmembrane helix</keyword>
<dbReference type="STRING" id="1891926.Fuma_03212"/>
<dbReference type="InterPro" id="IPR027558">
    <property type="entry name" value="Pre_pil_HX9DG_C"/>
</dbReference>
<dbReference type="Proteomes" id="UP000187735">
    <property type="component" value="Chromosome"/>
</dbReference>
<dbReference type="InterPro" id="IPR012902">
    <property type="entry name" value="N_methyl_site"/>
</dbReference>
<dbReference type="NCBIfam" id="TIGR04294">
    <property type="entry name" value="pre_pil_HX9DG"/>
    <property type="match status" value="1"/>
</dbReference>
<dbReference type="InterPro" id="IPR045584">
    <property type="entry name" value="Pilin-like"/>
</dbReference>
<dbReference type="SUPFAM" id="SSF54523">
    <property type="entry name" value="Pili subunits"/>
    <property type="match status" value="1"/>
</dbReference>
<gene>
    <name evidence="3" type="primary">xcpT_18</name>
    <name evidence="3" type="ORF">Fuma_03212</name>
</gene>
<dbReference type="Gene3D" id="3.30.700.10">
    <property type="entry name" value="Glycoprotein, Type 4 Pilin"/>
    <property type="match status" value="1"/>
</dbReference>
<sequence>MRCKPKKSRGFTLIELLVVIAIIAILIALLLPAVQQAREAARRTQCKNNLKQLALALHNYESTHSVFPMGWGHHIENRLVGTGRGNCFNTNHGTGNRIGRSPWTVMILPFIEMNALYQQYDANYAINWALNASWAGGRENEDVWLAPVVAFRCPSDPRNSSQDNLLNYMGVSGGGEYTCWNLGDLDSINVRGLDNDGILYLGSRTKIGHITDGTSNTFMVGETKYPRSLGRDPGGDNYLGWASAGMAWNSVPQTAICATARDQINTFYPSMAPGNTPSHAHMQRVFGSEHIGGCHFAMADGSVHFASENMDLTIYHNLGMRNDGQVIGEW</sequence>
<dbReference type="OrthoDB" id="267520at2"/>
<protein>
    <submittedName>
        <fullName evidence="3">PilD-dependent protein PddA</fullName>
    </submittedName>
</protein>
<evidence type="ECO:0000313" key="4">
    <source>
        <dbReference type="Proteomes" id="UP000187735"/>
    </source>
</evidence>
<keyword evidence="4" id="KW-1185">Reference proteome</keyword>
<dbReference type="PANTHER" id="PTHR30093">
    <property type="entry name" value="GENERAL SECRETION PATHWAY PROTEIN G"/>
    <property type="match status" value="1"/>
</dbReference>
<name>A0A1P8WHQ2_9PLAN</name>
<dbReference type="PANTHER" id="PTHR30093:SF2">
    <property type="entry name" value="TYPE II SECRETION SYSTEM PROTEIN H"/>
    <property type="match status" value="1"/>
</dbReference>
<dbReference type="RefSeq" id="WP_077028341.1">
    <property type="nucleotide sequence ID" value="NZ_CP017641.1"/>
</dbReference>
<dbReference type="EMBL" id="CP017641">
    <property type="protein sequence ID" value="APZ93594.1"/>
    <property type="molecule type" value="Genomic_DNA"/>
</dbReference>
<dbReference type="Pfam" id="PF07963">
    <property type="entry name" value="N_methyl"/>
    <property type="match status" value="1"/>
</dbReference>
<reference evidence="3 4" key="1">
    <citation type="journal article" date="2016" name="Front. Microbiol.">
        <title>Fuerstia marisgermanicae gen. nov., sp. nov., an Unusual Member of the Phylum Planctomycetes from the German Wadden Sea.</title>
        <authorList>
            <person name="Kohn T."/>
            <person name="Heuer A."/>
            <person name="Jogler M."/>
            <person name="Vollmers J."/>
            <person name="Boedeker C."/>
            <person name="Bunk B."/>
            <person name="Rast P."/>
            <person name="Borchert D."/>
            <person name="Glockner I."/>
            <person name="Freese H.M."/>
            <person name="Klenk H.P."/>
            <person name="Overmann J."/>
            <person name="Kaster A.K."/>
            <person name="Rohde M."/>
            <person name="Wiegand S."/>
            <person name="Jogler C."/>
        </authorList>
    </citation>
    <scope>NUCLEOTIDE SEQUENCE [LARGE SCALE GENOMIC DNA]</scope>
    <source>
        <strain evidence="3 4">NH11</strain>
    </source>
</reference>
<dbReference type="NCBIfam" id="TIGR02532">
    <property type="entry name" value="IV_pilin_GFxxxE"/>
    <property type="match status" value="1"/>
</dbReference>
<evidence type="ECO:0000313" key="3">
    <source>
        <dbReference type="EMBL" id="APZ93594.1"/>
    </source>
</evidence>
<dbReference type="AlphaFoldDB" id="A0A1P8WHQ2"/>
<proteinExistence type="predicted"/>
<dbReference type="InterPro" id="IPR011453">
    <property type="entry name" value="DUF1559"/>
</dbReference>
<accession>A0A1P8WHQ2</accession>
<dbReference type="KEGG" id="fmr:Fuma_03212"/>
<feature type="domain" description="DUF1559" evidence="2">
    <location>
        <begin position="35"/>
        <end position="312"/>
    </location>
</feature>
<evidence type="ECO:0000256" key="1">
    <source>
        <dbReference type="SAM" id="Phobius"/>
    </source>
</evidence>
<evidence type="ECO:0000259" key="2">
    <source>
        <dbReference type="Pfam" id="PF07596"/>
    </source>
</evidence>
<dbReference type="PROSITE" id="PS00409">
    <property type="entry name" value="PROKAR_NTER_METHYL"/>
    <property type="match status" value="1"/>
</dbReference>
<keyword evidence="1" id="KW-0812">Transmembrane</keyword>
<feature type="transmembrane region" description="Helical" evidence="1">
    <location>
        <begin position="12"/>
        <end position="34"/>
    </location>
</feature>
<dbReference type="Pfam" id="PF07596">
    <property type="entry name" value="SBP_bac_10"/>
    <property type="match status" value="1"/>
</dbReference>
<keyword evidence="1" id="KW-0472">Membrane</keyword>